<keyword evidence="1" id="KW-0653">Protein transport</keyword>
<dbReference type="PROSITE" id="PS51196">
    <property type="entry name" value="SECA_MOTOR_DEAD"/>
    <property type="match status" value="1"/>
</dbReference>
<dbReference type="Gene3D" id="3.40.50.410">
    <property type="entry name" value="von Willebrand factor, type A domain"/>
    <property type="match status" value="1"/>
</dbReference>
<reference evidence="5" key="1">
    <citation type="submission" date="2021-01" db="EMBL/GenBank/DDBJ databases">
        <authorList>
            <person name="Corre E."/>
            <person name="Pelletier E."/>
            <person name="Niang G."/>
            <person name="Scheremetjew M."/>
            <person name="Finn R."/>
            <person name="Kale V."/>
            <person name="Holt S."/>
            <person name="Cochrane G."/>
            <person name="Meng A."/>
            <person name="Brown T."/>
            <person name="Cohen L."/>
        </authorList>
    </citation>
    <scope>NUCLEOTIDE SEQUENCE</scope>
    <source>
        <strain evidence="5">CCMP3105</strain>
    </source>
</reference>
<dbReference type="InterPro" id="IPR027417">
    <property type="entry name" value="P-loop_NTPase"/>
</dbReference>
<evidence type="ECO:0000256" key="2">
    <source>
        <dbReference type="ARBA" id="ARBA00023010"/>
    </source>
</evidence>
<dbReference type="PANTHER" id="PTHR30612">
    <property type="entry name" value="SECA INNER MEMBRANE COMPONENT OF SEC PROTEIN SECRETION SYSTEM"/>
    <property type="match status" value="1"/>
</dbReference>
<dbReference type="InterPro" id="IPR000185">
    <property type="entry name" value="SecA"/>
</dbReference>
<organism evidence="5">
    <name type="scientific">Alexandrium monilatum</name>
    <dbReference type="NCBI Taxonomy" id="311494"/>
    <lineage>
        <taxon>Eukaryota</taxon>
        <taxon>Sar</taxon>
        <taxon>Alveolata</taxon>
        <taxon>Dinophyceae</taxon>
        <taxon>Gonyaulacales</taxon>
        <taxon>Pyrocystaceae</taxon>
        <taxon>Alexandrium</taxon>
    </lineage>
</organism>
<feature type="domain" description="SecA family profile" evidence="3">
    <location>
        <begin position="1"/>
        <end position="303"/>
    </location>
</feature>
<keyword evidence="1" id="KW-0813">Transport</keyword>
<evidence type="ECO:0000313" key="4">
    <source>
        <dbReference type="EMBL" id="CAE4605920.1"/>
    </source>
</evidence>
<protein>
    <recommendedName>
        <fullName evidence="3">SecA family profile domain-containing protein</fullName>
    </recommendedName>
</protein>
<dbReference type="Gene3D" id="3.40.50.300">
    <property type="entry name" value="P-loop containing nucleotide triphosphate hydrolases"/>
    <property type="match status" value="1"/>
</dbReference>
<dbReference type="GO" id="GO:0006605">
    <property type="term" value="P:protein targeting"/>
    <property type="evidence" value="ECO:0007669"/>
    <property type="project" value="InterPro"/>
</dbReference>
<evidence type="ECO:0000313" key="5">
    <source>
        <dbReference type="EMBL" id="CAE4605922.1"/>
    </source>
</evidence>
<dbReference type="AlphaFoldDB" id="A0A6T1DUP4"/>
<dbReference type="PANTHER" id="PTHR30612:SF0">
    <property type="entry name" value="CHLOROPLAST PROTEIN-TRANSPORTING ATPASE"/>
    <property type="match status" value="1"/>
</dbReference>
<dbReference type="EMBL" id="HBNR01045067">
    <property type="protein sequence ID" value="CAE4605920.1"/>
    <property type="molecule type" value="Transcribed_RNA"/>
</dbReference>
<sequence length="568" mass="63809">MCRDLKDFDTPPYHYSRSLNCIGYQSMDNICYEMVYGYRTAFAYLNEASKRSLRDMEAALRRALQLRVPCGQFSYADIDPACILGVSGTIEALGDYEWRVMNRYGIEHYSQMPSVYGHNKLSFLDQAGGRRPITVVSSKEDWFVAITEEANQAIRVDRAVIVFFEEGKDLEEYKASPYYRKVANRSELRESQSHQEKEYAIKKAATAGQATFTTAPFGRGTDFFCSDPKVLAAGGVLVVQTFFSLDKSEEVQIQGRTARQGKEGTYSLVLLQEALTTQLGVTQAALKDKRPAELYAYLDEARQRCRAAACKKVEDSLHGARERDALTHRYFDALLSNDRRASIKAFAALYADIGPKAKSERRQSRMICLSDATMSMTWLWKSTKKHIQEMLLRIKEIGGSNLELQWMAYRDYSCGNRLLERSGWTTDPAVLQGFVDSIQLLSGADFEEAVEHALAAVRAEHAVQPVTRVLLIGDAAPHSESKGAYLHLHRVHLATDYKLEADWLAEAGIPVYTFYLREHARQSLCHIARTTGGAAQELANPQDLLDVVCENALDDIGGAELVAEYKAR</sequence>
<evidence type="ECO:0000259" key="3">
    <source>
        <dbReference type="PROSITE" id="PS51196"/>
    </source>
</evidence>
<dbReference type="InterPro" id="IPR036465">
    <property type="entry name" value="vWFA_dom_sf"/>
</dbReference>
<keyword evidence="2" id="KW-0811">Translocation</keyword>
<dbReference type="SUPFAM" id="SSF53300">
    <property type="entry name" value="vWA-like"/>
    <property type="match status" value="1"/>
</dbReference>
<proteinExistence type="predicted"/>
<evidence type="ECO:0000256" key="1">
    <source>
        <dbReference type="ARBA" id="ARBA00022927"/>
    </source>
</evidence>
<gene>
    <name evidence="4" type="ORF">AMON00008_LOCUS31363</name>
    <name evidence="5" type="ORF">AMON00008_LOCUS31364</name>
</gene>
<dbReference type="EMBL" id="HBNR01045068">
    <property type="protein sequence ID" value="CAE4605922.1"/>
    <property type="molecule type" value="Transcribed_RNA"/>
</dbReference>
<dbReference type="InterPro" id="IPR014018">
    <property type="entry name" value="SecA_motor_DEAD"/>
</dbReference>
<dbReference type="GO" id="GO:0006886">
    <property type="term" value="P:intracellular protein transport"/>
    <property type="evidence" value="ECO:0007669"/>
    <property type="project" value="InterPro"/>
</dbReference>
<dbReference type="GO" id="GO:0005524">
    <property type="term" value="F:ATP binding"/>
    <property type="evidence" value="ECO:0007669"/>
    <property type="project" value="InterPro"/>
</dbReference>
<name>A0A6T1DUP4_9DINO</name>
<dbReference type="SUPFAM" id="SSF52540">
    <property type="entry name" value="P-loop containing nucleoside triphosphate hydrolases"/>
    <property type="match status" value="1"/>
</dbReference>
<accession>A0A6T1DUP4</accession>